<proteinExistence type="predicted"/>
<evidence type="ECO:0000313" key="2">
    <source>
        <dbReference type="Proteomes" id="UP000092839"/>
    </source>
</evidence>
<dbReference type="AlphaFoldDB" id="A0A1B1UF24"/>
<protein>
    <submittedName>
        <fullName evidence="1">Uncharacterized protein</fullName>
    </submittedName>
</protein>
<name>A0A1B1UF24_9BRAD</name>
<accession>A0A1B1UF24</accession>
<dbReference type="Proteomes" id="UP000092839">
    <property type="component" value="Chromosome"/>
</dbReference>
<sequence length="131" mass="15166">MGTRGGVSTFPSNLDQRDHSVPTGVPWWEYAPMKQSEARVRIIEEWDRWILTRAIEPDGPTGKDSLKFFHEMQDAGSPLLDFQSRGQDKWRIIHAWLLGADRLSDDWISVAPRIAPTRRPRPDRRRSVCKT</sequence>
<dbReference type="KEGG" id="bic:LMTR13_15495"/>
<organism evidence="1 2">
    <name type="scientific">Bradyrhizobium icense</name>
    <dbReference type="NCBI Taxonomy" id="1274631"/>
    <lineage>
        <taxon>Bacteria</taxon>
        <taxon>Pseudomonadati</taxon>
        <taxon>Pseudomonadota</taxon>
        <taxon>Alphaproteobacteria</taxon>
        <taxon>Hyphomicrobiales</taxon>
        <taxon>Nitrobacteraceae</taxon>
        <taxon>Bradyrhizobium</taxon>
    </lineage>
</organism>
<keyword evidence="2" id="KW-1185">Reference proteome</keyword>
<evidence type="ECO:0000313" key="1">
    <source>
        <dbReference type="EMBL" id="ANW01364.1"/>
    </source>
</evidence>
<dbReference type="EMBL" id="CP016428">
    <property type="protein sequence ID" value="ANW01364.1"/>
    <property type="molecule type" value="Genomic_DNA"/>
</dbReference>
<gene>
    <name evidence="1" type="ORF">LMTR13_15495</name>
</gene>
<reference evidence="1 2" key="1">
    <citation type="submission" date="2016-07" db="EMBL/GenBank/DDBJ databases">
        <title>Complete genome sequence of Bradyrhizobium icense LMTR 13T, a potential inoculant strain isolated from lima bean (Phaseolus lunatus) in Peru.</title>
        <authorList>
            <person name="Ormeno-Orrillo E."/>
            <person name="Duran D."/>
            <person name="Rogel M.A."/>
            <person name="Rey L."/>
            <person name="Imperial J."/>
            <person name="Ruiz-Argueso T."/>
            <person name="Martinez-Romero E."/>
        </authorList>
    </citation>
    <scope>NUCLEOTIDE SEQUENCE [LARGE SCALE GENOMIC DNA]</scope>
    <source>
        <strain evidence="1 2">LMTR 13</strain>
    </source>
</reference>